<comment type="caution">
    <text evidence="1">The sequence shown here is derived from an EMBL/GenBank/DDBJ whole genome shotgun (WGS) entry which is preliminary data.</text>
</comment>
<accession>A0A5N8VAS0</accession>
<proteinExistence type="predicted"/>
<gene>
    <name evidence="1" type="ORF">FNH09_14030</name>
</gene>
<dbReference type="OrthoDB" id="3483116at2"/>
<dbReference type="RefSeq" id="WP_152887697.1">
    <property type="nucleotide sequence ID" value="NZ_JBHJTU010000002.1"/>
</dbReference>
<sequence length="278" mass="29992">MIVGIHGIRCYRYLAQAGSAEGAAQALAAEWGAALGTDYDGRSYEQGGLEAAYYAHLLHLGTAQGATAEDPELLGATGRQMLADWAAALGAPDEVLMGRAGLPVRQIAEWIARRHGDLARRVVVLFCREADTYLDHPASQRRANVRDELSAVLERRRPRALIAHSLGSVVAYETLWHRPVELDLLITLGSPLGLPGAIRDRLSLGPGNEERIGQRPPGVRRWVNIADIGDVVAIPRDLPAAFPGIDAHHEVSLGLVASHKATRYLAVPEVAAELARVR</sequence>
<dbReference type="AlphaFoldDB" id="A0A5N8VAS0"/>
<dbReference type="InterPro" id="IPR029058">
    <property type="entry name" value="AB_hydrolase_fold"/>
</dbReference>
<protein>
    <recommendedName>
        <fullName evidence="3">Serine peptidase</fullName>
    </recommendedName>
</protein>
<dbReference type="EMBL" id="VJZD01000045">
    <property type="protein sequence ID" value="MPY32350.1"/>
    <property type="molecule type" value="Genomic_DNA"/>
</dbReference>
<dbReference type="Gene3D" id="3.40.50.1820">
    <property type="entry name" value="alpha/beta hydrolase"/>
    <property type="match status" value="1"/>
</dbReference>
<keyword evidence="2" id="KW-1185">Reference proteome</keyword>
<dbReference type="Proteomes" id="UP000325849">
    <property type="component" value="Unassembled WGS sequence"/>
</dbReference>
<dbReference type="SUPFAM" id="SSF53474">
    <property type="entry name" value="alpha/beta-Hydrolases"/>
    <property type="match status" value="1"/>
</dbReference>
<evidence type="ECO:0000313" key="1">
    <source>
        <dbReference type="EMBL" id="MPY32350.1"/>
    </source>
</evidence>
<reference evidence="1 2" key="1">
    <citation type="submission" date="2019-07" db="EMBL/GenBank/DDBJ databases">
        <title>New species of Amycolatopsis and Streptomyces.</title>
        <authorList>
            <person name="Duangmal K."/>
            <person name="Teo W.F.A."/>
            <person name="Lipun K."/>
        </authorList>
    </citation>
    <scope>NUCLEOTIDE SEQUENCE [LARGE SCALE GENOMIC DNA]</scope>
    <source>
        <strain evidence="1 2">NBRC 109810</strain>
    </source>
</reference>
<evidence type="ECO:0008006" key="3">
    <source>
        <dbReference type="Google" id="ProtNLM"/>
    </source>
</evidence>
<name>A0A5N8VAS0_9ACTN</name>
<organism evidence="1 2">
    <name type="scientific">Streptomyces adustus</name>
    <dbReference type="NCBI Taxonomy" id="1609272"/>
    <lineage>
        <taxon>Bacteria</taxon>
        <taxon>Bacillati</taxon>
        <taxon>Actinomycetota</taxon>
        <taxon>Actinomycetes</taxon>
        <taxon>Kitasatosporales</taxon>
        <taxon>Streptomycetaceae</taxon>
        <taxon>Streptomyces</taxon>
    </lineage>
</organism>
<evidence type="ECO:0000313" key="2">
    <source>
        <dbReference type="Proteomes" id="UP000325849"/>
    </source>
</evidence>